<evidence type="ECO:0000256" key="3">
    <source>
        <dbReference type="ARBA" id="ARBA00022737"/>
    </source>
</evidence>
<dbReference type="GO" id="GO:0006952">
    <property type="term" value="P:defense response"/>
    <property type="evidence" value="ECO:0007669"/>
    <property type="project" value="UniProtKB-KW"/>
</dbReference>
<evidence type="ECO:0000256" key="6">
    <source>
        <dbReference type="ARBA" id="ARBA00023027"/>
    </source>
</evidence>
<dbReference type="Gene3D" id="3.40.50.10140">
    <property type="entry name" value="Toll/interleukin-1 receptor homology (TIR) domain"/>
    <property type="match status" value="1"/>
</dbReference>
<dbReference type="GO" id="GO:0051707">
    <property type="term" value="P:response to other organism"/>
    <property type="evidence" value="ECO:0007669"/>
    <property type="project" value="UniProtKB-ARBA"/>
</dbReference>
<dbReference type="InterPro" id="IPR027417">
    <property type="entry name" value="P-loop_NTPase"/>
</dbReference>
<dbReference type="InterPro" id="IPR032675">
    <property type="entry name" value="LRR_dom_sf"/>
</dbReference>
<keyword evidence="2" id="KW-0433">Leucine-rich repeat</keyword>
<dbReference type="PANTHER" id="PTHR11017">
    <property type="entry name" value="LEUCINE-RICH REPEAT-CONTAINING PROTEIN"/>
    <property type="match status" value="1"/>
</dbReference>
<gene>
    <name evidence="10" type="ORF">MANES_10G118500</name>
</gene>
<accession>A0A2C9V7J0</accession>
<reference evidence="10" key="1">
    <citation type="submission" date="2016-02" db="EMBL/GenBank/DDBJ databases">
        <title>WGS assembly of Manihot esculenta.</title>
        <authorList>
            <person name="Bredeson J.V."/>
            <person name="Prochnik S.E."/>
            <person name="Lyons J.B."/>
            <person name="Schmutz J."/>
            <person name="Grimwood J."/>
            <person name="Vrebalov J."/>
            <person name="Bart R.S."/>
            <person name="Amuge T."/>
            <person name="Ferguson M.E."/>
            <person name="Green R."/>
            <person name="Putnam N."/>
            <person name="Stites J."/>
            <person name="Rounsley S."/>
            <person name="Rokhsar D.S."/>
        </authorList>
    </citation>
    <scope>NUCLEOTIDE SEQUENCE [LARGE SCALE GENOMIC DNA]</scope>
    <source>
        <tissue evidence="10">Leaf</tissue>
    </source>
</reference>
<evidence type="ECO:0000256" key="2">
    <source>
        <dbReference type="ARBA" id="ARBA00022614"/>
    </source>
</evidence>
<dbReference type="GO" id="GO:0007165">
    <property type="term" value="P:signal transduction"/>
    <property type="evidence" value="ECO:0007669"/>
    <property type="project" value="InterPro"/>
</dbReference>
<dbReference type="InterPro" id="IPR044974">
    <property type="entry name" value="Disease_R_plants"/>
</dbReference>
<dbReference type="EC" id="3.2.2.6" evidence="1"/>
<dbReference type="PROSITE" id="PS50104">
    <property type="entry name" value="TIR"/>
    <property type="match status" value="1"/>
</dbReference>
<feature type="region of interest" description="Disordered" evidence="8">
    <location>
        <begin position="790"/>
        <end position="810"/>
    </location>
</feature>
<name>A0A2C9V7J0_MANES</name>
<dbReference type="EMBL" id="CM004396">
    <property type="protein sequence ID" value="OAY39739.1"/>
    <property type="molecule type" value="Genomic_DNA"/>
</dbReference>
<dbReference type="Gene3D" id="1.10.8.430">
    <property type="entry name" value="Helical domain of apoptotic protease-activating factors"/>
    <property type="match status" value="1"/>
</dbReference>
<keyword evidence="6" id="KW-0520">NAD</keyword>
<dbReference type="Pfam" id="PF23598">
    <property type="entry name" value="LRR_14"/>
    <property type="match status" value="1"/>
</dbReference>
<dbReference type="SUPFAM" id="SSF52058">
    <property type="entry name" value="L domain-like"/>
    <property type="match status" value="1"/>
</dbReference>
<evidence type="ECO:0000256" key="5">
    <source>
        <dbReference type="ARBA" id="ARBA00022821"/>
    </source>
</evidence>
<dbReference type="SUPFAM" id="SSF46785">
    <property type="entry name" value="Winged helix' DNA-binding domain"/>
    <property type="match status" value="1"/>
</dbReference>
<dbReference type="InterPro" id="IPR002182">
    <property type="entry name" value="NB-ARC"/>
</dbReference>
<dbReference type="SMART" id="SM00255">
    <property type="entry name" value="TIR"/>
    <property type="match status" value="1"/>
</dbReference>
<protein>
    <recommendedName>
        <fullName evidence="1">ADP-ribosyl cyclase/cyclic ADP-ribose hydrolase</fullName>
        <ecNumber evidence="1">3.2.2.6</ecNumber>
    </recommendedName>
</protein>
<evidence type="ECO:0000313" key="10">
    <source>
        <dbReference type="EMBL" id="OAY39739.1"/>
    </source>
</evidence>
<keyword evidence="4" id="KW-0378">Hydrolase</keyword>
<keyword evidence="5" id="KW-0611">Plant defense</keyword>
<dbReference type="GO" id="GO:0061809">
    <property type="term" value="F:NAD+ nucleosidase activity, cyclic ADP-ribose generating"/>
    <property type="evidence" value="ECO:0007669"/>
    <property type="project" value="UniProtKB-EC"/>
</dbReference>
<organism evidence="10">
    <name type="scientific">Manihot esculenta</name>
    <name type="common">Cassava</name>
    <name type="synonym">Jatropha manihot</name>
    <dbReference type="NCBI Taxonomy" id="3983"/>
    <lineage>
        <taxon>Eukaryota</taxon>
        <taxon>Viridiplantae</taxon>
        <taxon>Streptophyta</taxon>
        <taxon>Embryophyta</taxon>
        <taxon>Tracheophyta</taxon>
        <taxon>Spermatophyta</taxon>
        <taxon>Magnoliopsida</taxon>
        <taxon>eudicotyledons</taxon>
        <taxon>Gunneridae</taxon>
        <taxon>Pentapetalae</taxon>
        <taxon>rosids</taxon>
        <taxon>fabids</taxon>
        <taxon>Malpighiales</taxon>
        <taxon>Euphorbiaceae</taxon>
        <taxon>Crotonoideae</taxon>
        <taxon>Manihoteae</taxon>
        <taxon>Manihot</taxon>
    </lineage>
</organism>
<dbReference type="SUPFAM" id="SSF52540">
    <property type="entry name" value="P-loop containing nucleoside triphosphate hydrolases"/>
    <property type="match status" value="1"/>
</dbReference>
<proteinExistence type="predicted"/>
<evidence type="ECO:0000256" key="8">
    <source>
        <dbReference type="SAM" id="MobiDB-lite"/>
    </source>
</evidence>
<comment type="catalytic activity">
    <reaction evidence="7">
        <text>NAD(+) + H2O = ADP-D-ribose + nicotinamide + H(+)</text>
        <dbReference type="Rhea" id="RHEA:16301"/>
        <dbReference type="ChEBI" id="CHEBI:15377"/>
        <dbReference type="ChEBI" id="CHEBI:15378"/>
        <dbReference type="ChEBI" id="CHEBI:17154"/>
        <dbReference type="ChEBI" id="CHEBI:57540"/>
        <dbReference type="ChEBI" id="CHEBI:57967"/>
        <dbReference type="EC" id="3.2.2.6"/>
    </reaction>
    <physiologicalReaction direction="left-to-right" evidence="7">
        <dbReference type="Rhea" id="RHEA:16302"/>
    </physiologicalReaction>
</comment>
<sequence>MASTSSSTSPCKYDVFINFRGEIRYGFLSHLSTAFHQKQIHAFTDENLHKGEEISPSLLKIIQESCVSIVIFSENYADSPWCLDELVKILECKESLGQLVLPVFYHVDPTHVQQLTGNFGKAFGKSVHGEQVEGRLHKVDAWRHALMEVSNLSGWDSQDVKYESKLVEEIVNDVTKKFSHMSSKDDSYDGNLVGIESRVKKVEKLLHDKQVVGIWGMGGIGKTTIAQEVFRRNITSFDSHCFVEKVRETMLKQPTIDVRDQIICRLLRQKNFHEDILDLNSFIRRRLQSKKIFIVFDDVDDPNHLKRLAGDCSLYHEGSRIIVTSRDWQVLKNVTTKECIYEVDKLTDSEDLKLFCMHAFKQNHPKEGFMELSIKAISYAGGNPLALTVLGSHLFDMEIEEWKSELKKLKGGSLRKIQDIMRTSYDGLEKNEKKIFLDVACFFKWENIYSVKKTLEAFGFFPKSAIPRLISKSLISISSINEVDMHDLLEQLCKDIVNEESKQPGGRSRLWNYEDVHHVLTTDTGTENVEGILLDMHKKDKLVISSTAFMRMCNLRFLKIQCYNGGQVLLPNDLEFLPQKLRYLYWNHYPLTSLPLNFCPRNLVQLHMRSSKLIELWNEEKPLGNLKLIDLSYSEDLMRIPDLSASASNLEYLFLMGCRSLVEIPSSLQNLSKLTQLKLDETGIQQLPSSIEHLRQLFNLSLIWCTRLVNLPSTIGKLKRLEELFLCGCSKLQSLPESIKQLTKLRRLNLTGCKSLKWLPELPPRLEYVNASDCISLESASTSFLFLEHEDEDEDEDGEAEEEEADKSEDEDYFANDKFLVFGDCINLKHKKKVMEDVFEAHLLGQKASLYMAGSEIPETMRFKNRSGSSLSFKLDPCRLIAFSFCAVIPTAVVDPTNYYFDLRKGITCRMVLMGKSGQRHSHDFFLFGYRLSYFKYSSEHAVLWFSDNKLQSVDEECFVEASFHSTDENLVEIIGCGIHPIYSRNKKRSRNDEEQQPPLQRLDNCHDFLSLLCHPHNNIKRRIIDYEEEEKEMELEEKASALNLNLSLSLPGFSL</sequence>
<evidence type="ECO:0000256" key="1">
    <source>
        <dbReference type="ARBA" id="ARBA00011982"/>
    </source>
</evidence>
<dbReference type="InterPro" id="IPR058192">
    <property type="entry name" value="WHD_ROQ1-like"/>
</dbReference>
<dbReference type="Gene3D" id="3.40.50.300">
    <property type="entry name" value="P-loop containing nucleotide triphosphate hydrolases"/>
    <property type="match status" value="1"/>
</dbReference>
<keyword evidence="3" id="KW-0677">Repeat</keyword>
<dbReference type="InterPro" id="IPR042197">
    <property type="entry name" value="Apaf_helical"/>
</dbReference>
<evidence type="ECO:0000256" key="7">
    <source>
        <dbReference type="ARBA" id="ARBA00047304"/>
    </source>
</evidence>
<dbReference type="FunFam" id="1.10.8.430:FF:000002">
    <property type="entry name" value="Disease resistance protein (TIR-NBS-LRR class)"/>
    <property type="match status" value="1"/>
</dbReference>
<dbReference type="Pfam" id="PF00931">
    <property type="entry name" value="NB-ARC"/>
    <property type="match status" value="1"/>
</dbReference>
<dbReference type="FunFam" id="3.40.50.10140:FF:000007">
    <property type="entry name" value="Disease resistance protein (TIR-NBS-LRR class)"/>
    <property type="match status" value="1"/>
</dbReference>
<dbReference type="Pfam" id="PF23282">
    <property type="entry name" value="WHD_ROQ1"/>
    <property type="match status" value="1"/>
</dbReference>
<dbReference type="InterPro" id="IPR035897">
    <property type="entry name" value="Toll_tir_struct_dom_sf"/>
</dbReference>
<dbReference type="AlphaFoldDB" id="A0A2C9V7J0"/>
<feature type="domain" description="TIR" evidence="9">
    <location>
        <begin position="11"/>
        <end position="178"/>
    </location>
</feature>
<dbReference type="Gene3D" id="3.80.10.10">
    <property type="entry name" value="Ribonuclease Inhibitor"/>
    <property type="match status" value="1"/>
</dbReference>
<evidence type="ECO:0000256" key="4">
    <source>
        <dbReference type="ARBA" id="ARBA00022801"/>
    </source>
</evidence>
<dbReference type="PANTHER" id="PTHR11017:SF357">
    <property type="entry name" value="ADP-RIBOSYL CYCLASE_CYCLIC ADP-RIBOSE HYDROLASE"/>
    <property type="match status" value="1"/>
</dbReference>
<dbReference type="InterPro" id="IPR036390">
    <property type="entry name" value="WH_DNA-bd_sf"/>
</dbReference>
<dbReference type="Pfam" id="PF01582">
    <property type="entry name" value="TIR"/>
    <property type="match status" value="1"/>
</dbReference>
<dbReference type="InterPro" id="IPR055414">
    <property type="entry name" value="LRR_R13L4/SHOC2-like"/>
</dbReference>
<dbReference type="InterPro" id="IPR000157">
    <property type="entry name" value="TIR_dom"/>
</dbReference>
<dbReference type="PRINTS" id="PR00364">
    <property type="entry name" value="DISEASERSIST"/>
</dbReference>
<dbReference type="SUPFAM" id="SSF52200">
    <property type="entry name" value="Toll/Interleukin receptor TIR domain"/>
    <property type="match status" value="1"/>
</dbReference>
<dbReference type="GO" id="GO:0043531">
    <property type="term" value="F:ADP binding"/>
    <property type="evidence" value="ECO:0007669"/>
    <property type="project" value="InterPro"/>
</dbReference>
<evidence type="ECO:0000259" key="9">
    <source>
        <dbReference type="PROSITE" id="PS50104"/>
    </source>
</evidence>